<keyword evidence="4" id="KW-1185">Reference proteome</keyword>
<gene>
    <name evidence="3" type="ORF">AAF712_000178</name>
</gene>
<feature type="region of interest" description="Disordered" evidence="1">
    <location>
        <begin position="201"/>
        <end position="255"/>
    </location>
</feature>
<keyword evidence="2" id="KW-0472">Membrane</keyword>
<protein>
    <submittedName>
        <fullName evidence="3">Uncharacterized protein</fullName>
    </submittedName>
</protein>
<organism evidence="3 4">
    <name type="scientific">Marasmius tenuissimus</name>
    <dbReference type="NCBI Taxonomy" id="585030"/>
    <lineage>
        <taxon>Eukaryota</taxon>
        <taxon>Fungi</taxon>
        <taxon>Dikarya</taxon>
        <taxon>Basidiomycota</taxon>
        <taxon>Agaricomycotina</taxon>
        <taxon>Agaricomycetes</taxon>
        <taxon>Agaricomycetidae</taxon>
        <taxon>Agaricales</taxon>
        <taxon>Marasmiineae</taxon>
        <taxon>Marasmiaceae</taxon>
        <taxon>Marasmius</taxon>
    </lineage>
</organism>
<evidence type="ECO:0000313" key="3">
    <source>
        <dbReference type="EMBL" id="KAL0072415.1"/>
    </source>
</evidence>
<sequence length="255" mass="28239">MLGFIGAIVRKQSFVQTYAYILYGHFLLNVAVAIFLLVMITRASSNAVTKACEETVKDSGGQDQCTGLIRVVRQIIIAVSLVVLLIELYGAIIAARYLNQIQGEKRTARSVRESRIRESQAFEIQEMNKRRSQRPTSTTDFTRDYDPYEETGVQHNRHSTSGSSLHGYQSVALADEHEGYGGGSWTHEDVASVEKARLRSLEEGDNGELPNPFLSNSESKHDDKAKHALTSTTASTESDTLPRYSLSDPSKAQGH</sequence>
<feature type="transmembrane region" description="Helical" evidence="2">
    <location>
        <begin position="20"/>
        <end position="40"/>
    </location>
</feature>
<comment type="caution">
    <text evidence="3">The sequence shown here is derived from an EMBL/GenBank/DDBJ whole genome shotgun (WGS) entry which is preliminary data.</text>
</comment>
<keyword evidence="2" id="KW-1133">Transmembrane helix</keyword>
<feature type="region of interest" description="Disordered" evidence="1">
    <location>
        <begin position="122"/>
        <end position="165"/>
    </location>
</feature>
<evidence type="ECO:0000256" key="2">
    <source>
        <dbReference type="SAM" id="Phobius"/>
    </source>
</evidence>
<feature type="transmembrane region" description="Helical" evidence="2">
    <location>
        <begin position="75"/>
        <end position="98"/>
    </location>
</feature>
<accession>A0ABR3AG32</accession>
<name>A0ABR3AG32_9AGAR</name>
<evidence type="ECO:0000313" key="4">
    <source>
        <dbReference type="Proteomes" id="UP001437256"/>
    </source>
</evidence>
<evidence type="ECO:0000256" key="1">
    <source>
        <dbReference type="SAM" id="MobiDB-lite"/>
    </source>
</evidence>
<dbReference type="Proteomes" id="UP001437256">
    <property type="component" value="Unassembled WGS sequence"/>
</dbReference>
<feature type="compositionally biased region" description="Polar residues" evidence="1">
    <location>
        <begin position="229"/>
        <end position="239"/>
    </location>
</feature>
<proteinExistence type="predicted"/>
<reference evidence="3 4" key="1">
    <citation type="submission" date="2024-05" db="EMBL/GenBank/DDBJ databases">
        <title>A draft genome resource for the thread blight pathogen Marasmius tenuissimus strain MS-2.</title>
        <authorList>
            <person name="Yulfo-Soto G.E."/>
            <person name="Baruah I.K."/>
            <person name="Amoako-Attah I."/>
            <person name="Bukari Y."/>
            <person name="Meinhardt L.W."/>
            <person name="Bailey B.A."/>
            <person name="Cohen S.P."/>
        </authorList>
    </citation>
    <scope>NUCLEOTIDE SEQUENCE [LARGE SCALE GENOMIC DNA]</scope>
    <source>
        <strain evidence="3 4">MS-2</strain>
    </source>
</reference>
<keyword evidence="2" id="KW-0812">Transmembrane</keyword>
<dbReference type="EMBL" id="JBBXMP010000001">
    <property type="protein sequence ID" value="KAL0072415.1"/>
    <property type="molecule type" value="Genomic_DNA"/>
</dbReference>